<dbReference type="Gene3D" id="2.60.120.330">
    <property type="entry name" value="B-lactam Antibiotic, Isopenicillin N Synthase, Chain"/>
    <property type="match status" value="1"/>
</dbReference>
<evidence type="ECO:0000313" key="8">
    <source>
        <dbReference type="Proteomes" id="UP000326198"/>
    </source>
</evidence>
<protein>
    <submittedName>
        <fullName evidence="7">2OG-Fe(II) oxygenase superfamily protein</fullName>
    </submittedName>
</protein>
<name>A0A5N7ANI3_9EURO</name>
<sequence>MATQTHREIELLSATGAVLRRVSTAPPRLPTDDEIPIIDLESIDGTFDERNILASRVKAASENTGFFYVRNHGIPEELIQNSLSQAKAFFDQQLNEKMKIDFRTSTVSAGYHGVGSTQVNRSETRDLKETFSMRYDSRFDPTFTGPKSTLEQHNKSCDDDDYVWKGTSHLPGFREVTVSFWQSRLALARKLVRIFALALGEREDYFDGVITHPGADALYIHYPGIPDVATDSDIDVGIGSHTDFQCFTLLWQDNSGGLQVLSAQDEWLDARPIEGTLVVNIGDFLQRLSNNRFKSTVHRVYNHQPDSRYSMPFFFGFNPETVCRVVPSCVDDEHPPLYEPISCGEDFQVSFGYSYMSADANEKY</sequence>
<evidence type="ECO:0000256" key="4">
    <source>
        <dbReference type="ARBA" id="ARBA00023004"/>
    </source>
</evidence>
<feature type="domain" description="Fe2OG dioxygenase" evidence="6">
    <location>
        <begin position="213"/>
        <end position="317"/>
    </location>
</feature>
<keyword evidence="3 5" id="KW-0560">Oxidoreductase</keyword>
<comment type="similarity">
    <text evidence="1 5">Belongs to the iron/ascorbate-dependent oxidoreductase family.</text>
</comment>
<dbReference type="Pfam" id="PF14226">
    <property type="entry name" value="DIOX_N"/>
    <property type="match status" value="1"/>
</dbReference>
<dbReference type="GO" id="GO:0046872">
    <property type="term" value="F:metal ion binding"/>
    <property type="evidence" value="ECO:0007669"/>
    <property type="project" value="UniProtKB-KW"/>
</dbReference>
<dbReference type="Pfam" id="PF03171">
    <property type="entry name" value="2OG-FeII_Oxy"/>
    <property type="match status" value="1"/>
</dbReference>
<keyword evidence="4 5" id="KW-0408">Iron</keyword>
<keyword evidence="2 5" id="KW-0479">Metal-binding</keyword>
<evidence type="ECO:0000259" key="6">
    <source>
        <dbReference type="PROSITE" id="PS51471"/>
    </source>
</evidence>
<dbReference type="SUPFAM" id="SSF51197">
    <property type="entry name" value="Clavaminate synthase-like"/>
    <property type="match status" value="1"/>
</dbReference>
<accession>A0A5N7ANI3</accession>
<dbReference type="InterPro" id="IPR027443">
    <property type="entry name" value="IPNS-like_sf"/>
</dbReference>
<dbReference type="InterPro" id="IPR026992">
    <property type="entry name" value="DIOX_N"/>
</dbReference>
<evidence type="ECO:0000256" key="5">
    <source>
        <dbReference type="RuleBase" id="RU003682"/>
    </source>
</evidence>
<evidence type="ECO:0000313" key="7">
    <source>
        <dbReference type="EMBL" id="KAE8371422.1"/>
    </source>
</evidence>
<proteinExistence type="inferred from homology"/>
<gene>
    <name evidence="7" type="ORF">BDV26DRAFT_286804</name>
</gene>
<dbReference type="PRINTS" id="PR00682">
    <property type="entry name" value="IPNSYNTHASE"/>
</dbReference>
<dbReference type="Proteomes" id="UP000326198">
    <property type="component" value="Unassembled WGS sequence"/>
</dbReference>
<dbReference type="PANTHER" id="PTHR10209">
    <property type="entry name" value="OXIDOREDUCTASE, 2OG-FE II OXYGENASE FAMILY PROTEIN"/>
    <property type="match status" value="1"/>
</dbReference>
<dbReference type="InterPro" id="IPR005123">
    <property type="entry name" value="Oxoglu/Fe-dep_dioxygenase_dom"/>
</dbReference>
<dbReference type="PANTHER" id="PTHR10209:SF881">
    <property type="entry name" value="FI07970P-RELATED"/>
    <property type="match status" value="1"/>
</dbReference>
<dbReference type="GO" id="GO:0016491">
    <property type="term" value="F:oxidoreductase activity"/>
    <property type="evidence" value="ECO:0007669"/>
    <property type="project" value="UniProtKB-KW"/>
</dbReference>
<dbReference type="EMBL" id="ML736428">
    <property type="protein sequence ID" value="KAE8371422.1"/>
    <property type="molecule type" value="Genomic_DNA"/>
</dbReference>
<reference evidence="7 8" key="1">
    <citation type="submission" date="2019-04" db="EMBL/GenBank/DDBJ databases">
        <title>Friends and foes A comparative genomics studyof 23 Aspergillus species from section Flavi.</title>
        <authorList>
            <consortium name="DOE Joint Genome Institute"/>
            <person name="Kjaerbolling I."/>
            <person name="Vesth T."/>
            <person name="Frisvad J.C."/>
            <person name="Nybo J.L."/>
            <person name="Theobald S."/>
            <person name="Kildgaard S."/>
            <person name="Isbrandt T."/>
            <person name="Kuo A."/>
            <person name="Sato A."/>
            <person name="Lyhne E.K."/>
            <person name="Kogle M.E."/>
            <person name="Wiebenga A."/>
            <person name="Kun R.S."/>
            <person name="Lubbers R.J."/>
            <person name="Makela M.R."/>
            <person name="Barry K."/>
            <person name="Chovatia M."/>
            <person name="Clum A."/>
            <person name="Daum C."/>
            <person name="Haridas S."/>
            <person name="He G."/>
            <person name="LaButti K."/>
            <person name="Lipzen A."/>
            <person name="Mondo S."/>
            <person name="Riley R."/>
            <person name="Salamov A."/>
            <person name="Simmons B.A."/>
            <person name="Magnuson J.K."/>
            <person name="Henrissat B."/>
            <person name="Mortensen U.H."/>
            <person name="Larsen T.O."/>
            <person name="Devries R.P."/>
            <person name="Grigoriev I.V."/>
            <person name="Machida M."/>
            <person name="Baker S.E."/>
            <person name="Andersen M.R."/>
        </authorList>
    </citation>
    <scope>NUCLEOTIDE SEQUENCE [LARGE SCALE GENOMIC DNA]</scope>
    <source>
        <strain evidence="7 8">IBT 29228</strain>
    </source>
</reference>
<keyword evidence="8" id="KW-1185">Reference proteome</keyword>
<evidence type="ECO:0000256" key="2">
    <source>
        <dbReference type="ARBA" id="ARBA00022723"/>
    </source>
</evidence>
<dbReference type="InterPro" id="IPR044861">
    <property type="entry name" value="IPNS-like_FE2OG_OXY"/>
</dbReference>
<dbReference type="GO" id="GO:0044283">
    <property type="term" value="P:small molecule biosynthetic process"/>
    <property type="evidence" value="ECO:0007669"/>
    <property type="project" value="UniProtKB-ARBA"/>
</dbReference>
<organism evidence="7 8">
    <name type="scientific">Aspergillus bertholletiae</name>
    <dbReference type="NCBI Taxonomy" id="1226010"/>
    <lineage>
        <taxon>Eukaryota</taxon>
        <taxon>Fungi</taxon>
        <taxon>Dikarya</taxon>
        <taxon>Ascomycota</taxon>
        <taxon>Pezizomycotina</taxon>
        <taxon>Eurotiomycetes</taxon>
        <taxon>Eurotiomycetidae</taxon>
        <taxon>Eurotiales</taxon>
        <taxon>Aspergillaceae</taxon>
        <taxon>Aspergillus</taxon>
        <taxon>Aspergillus subgen. Circumdati</taxon>
    </lineage>
</organism>
<dbReference type="OrthoDB" id="288590at2759"/>
<dbReference type="PROSITE" id="PS51471">
    <property type="entry name" value="FE2OG_OXY"/>
    <property type="match status" value="1"/>
</dbReference>
<evidence type="ECO:0000256" key="1">
    <source>
        <dbReference type="ARBA" id="ARBA00008056"/>
    </source>
</evidence>
<evidence type="ECO:0000256" key="3">
    <source>
        <dbReference type="ARBA" id="ARBA00023002"/>
    </source>
</evidence>
<dbReference type="AlphaFoldDB" id="A0A5N7ANI3"/>